<dbReference type="GO" id="GO:0044780">
    <property type="term" value="P:bacterial-type flagellum assembly"/>
    <property type="evidence" value="ECO:0007669"/>
    <property type="project" value="InterPro"/>
</dbReference>
<proteinExistence type="inferred from homology"/>
<keyword evidence="3 4" id="KW-0574">Periplasm</keyword>
<dbReference type="PANTHER" id="PTHR36307">
    <property type="entry name" value="FLAGELLA BASAL BODY P-RING FORMATION PROTEIN FLGA"/>
    <property type="match status" value="1"/>
</dbReference>
<dbReference type="RefSeq" id="WP_265589145.1">
    <property type="nucleotide sequence ID" value="NZ_JACIGE010000003.1"/>
</dbReference>
<keyword evidence="7" id="KW-1185">Reference proteome</keyword>
<comment type="caution">
    <text evidence="6">The sequence shown here is derived from an EMBL/GenBank/DDBJ whole genome shotgun (WGS) entry which is preliminary data.</text>
</comment>
<evidence type="ECO:0000313" key="7">
    <source>
        <dbReference type="Proteomes" id="UP000587070"/>
    </source>
</evidence>
<accession>A0A840G2R8</accession>
<evidence type="ECO:0000256" key="4">
    <source>
        <dbReference type="RuleBase" id="RU362063"/>
    </source>
</evidence>
<dbReference type="Pfam" id="PF17656">
    <property type="entry name" value="ChapFlgA_N"/>
    <property type="match status" value="1"/>
</dbReference>
<evidence type="ECO:0000256" key="3">
    <source>
        <dbReference type="ARBA" id="ARBA00022764"/>
    </source>
</evidence>
<dbReference type="CDD" id="cd11614">
    <property type="entry name" value="SAF_CpaB_FlgA_like"/>
    <property type="match status" value="1"/>
</dbReference>
<dbReference type="Gene3D" id="3.90.1210.10">
    <property type="entry name" value="Antifreeze-like/N-acetylneuraminic acid synthase C-terminal domain"/>
    <property type="match status" value="1"/>
</dbReference>
<dbReference type="Pfam" id="PF13144">
    <property type="entry name" value="ChapFlgA"/>
    <property type="match status" value="1"/>
</dbReference>
<evidence type="ECO:0000256" key="1">
    <source>
        <dbReference type="ARBA" id="ARBA00004418"/>
    </source>
</evidence>
<dbReference type="InterPro" id="IPR039246">
    <property type="entry name" value="Flagellar_FlgA"/>
</dbReference>
<protein>
    <recommendedName>
        <fullName evidence="4">Flagella basal body P-ring formation protein FlgA</fullName>
    </recommendedName>
</protein>
<dbReference type="AlphaFoldDB" id="A0A840G2R8"/>
<sequence>MPDALFATVDDYLRTQTRGLPGKTSYRIGALDPRTQLAACNAYEPFLPGGARLWGKATVGVRCLGPATWTVYLPVEVSISGSYFISARPLAGGQPIGPGDIVERQGNLGSLPTSIVTDAAQAIGKTPKSSIGAGQPLRSDLLLAPLAVQQGQNVKLLYRGSGFSVSSDGRALNNAAAGQVVQVRTSGGQTVSGVARADGTVEVSY</sequence>
<comment type="similarity">
    <text evidence="4">Belongs to the FlgA family.</text>
</comment>
<dbReference type="PANTHER" id="PTHR36307:SF1">
    <property type="entry name" value="FLAGELLA BASAL BODY P-RING FORMATION PROTEIN FLGA"/>
    <property type="match status" value="1"/>
</dbReference>
<evidence type="ECO:0000259" key="5">
    <source>
        <dbReference type="SMART" id="SM00858"/>
    </source>
</evidence>
<reference evidence="6 7" key="1">
    <citation type="submission" date="2020-08" db="EMBL/GenBank/DDBJ databases">
        <title>Genome sequencing of Purple Non-Sulfur Bacteria from various extreme environments.</title>
        <authorList>
            <person name="Mayer M."/>
        </authorList>
    </citation>
    <scope>NUCLEOTIDE SEQUENCE [LARGE SCALE GENOMIC DNA]</scope>
    <source>
        <strain evidence="6 7">2761</strain>
    </source>
</reference>
<dbReference type="InterPro" id="IPR017585">
    <property type="entry name" value="SAF_FlgA"/>
</dbReference>
<keyword evidence="6" id="KW-0966">Cell projection</keyword>
<dbReference type="SMART" id="SM00858">
    <property type="entry name" value="SAF"/>
    <property type="match status" value="1"/>
</dbReference>
<dbReference type="EMBL" id="JACIGE010000003">
    <property type="protein sequence ID" value="MBB4246703.1"/>
    <property type="molecule type" value="Genomic_DNA"/>
</dbReference>
<dbReference type="InterPro" id="IPR013974">
    <property type="entry name" value="SAF"/>
</dbReference>
<dbReference type="NCBIfam" id="TIGR03170">
    <property type="entry name" value="flgA_cterm"/>
    <property type="match status" value="1"/>
</dbReference>
<dbReference type="InterPro" id="IPR041231">
    <property type="entry name" value="FlgA_N"/>
</dbReference>
<organism evidence="6 7">
    <name type="scientific">Rhodocyclus tenuis</name>
    <name type="common">Rhodospirillum tenue</name>
    <dbReference type="NCBI Taxonomy" id="1066"/>
    <lineage>
        <taxon>Bacteria</taxon>
        <taxon>Pseudomonadati</taxon>
        <taxon>Pseudomonadota</taxon>
        <taxon>Betaproteobacteria</taxon>
        <taxon>Rhodocyclales</taxon>
        <taxon>Rhodocyclaceae</taxon>
        <taxon>Rhodocyclus</taxon>
    </lineage>
</organism>
<keyword evidence="2" id="KW-0732">Signal</keyword>
<name>A0A840G2R8_RHOTE</name>
<keyword evidence="6" id="KW-0969">Cilium</keyword>
<feature type="domain" description="SAF" evidence="5">
    <location>
        <begin position="81"/>
        <end position="143"/>
    </location>
</feature>
<evidence type="ECO:0000256" key="2">
    <source>
        <dbReference type="ARBA" id="ARBA00022729"/>
    </source>
</evidence>
<dbReference type="GO" id="GO:0042597">
    <property type="term" value="C:periplasmic space"/>
    <property type="evidence" value="ECO:0007669"/>
    <property type="project" value="UniProtKB-SubCell"/>
</dbReference>
<dbReference type="Proteomes" id="UP000587070">
    <property type="component" value="Unassembled WGS sequence"/>
</dbReference>
<comment type="function">
    <text evidence="4">Involved in the assembly process of the P-ring formation. It may associate with FlgF on the rod constituting a structure essential for the P-ring assembly or may act as a modulator protein for the P-ring assembly.</text>
</comment>
<keyword evidence="4" id="KW-1005">Bacterial flagellum biogenesis</keyword>
<evidence type="ECO:0000313" key="6">
    <source>
        <dbReference type="EMBL" id="MBB4246703.1"/>
    </source>
</evidence>
<gene>
    <name evidence="6" type="ORF">GGD90_001066</name>
</gene>
<comment type="subcellular location">
    <subcellularLocation>
        <location evidence="1 4">Periplasm</location>
    </subcellularLocation>
</comment>
<dbReference type="Gene3D" id="2.30.30.760">
    <property type="match status" value="1"/>
</dbReference>
<keyword evidence="6" id="KW-0282">Flagellum</keyword>